<dbReference type="OrthoDB" id="3921930at2759"/>
<dbReference type="EMBL" id="LKMD01000107">
    <property type="protein sequence ID" value="PIA90906.1"/>
    <property type="molecule type" value="Genomic_DNA"/>
</dbReference>
<evidence type="ECO:0000313" key="5">
    <source>
        <dbReference type="Proteomes" id="UP000230605"/>
    </source>
</evidence>
<evidence type="ECO:0000313" key="6">
    <source>
        <dbReference type="Proteomes" id="UP001302367"/>
    </source>
</evidence>
<feature type="compositionally biased region" description="Polar residues" evidence="1">
    <location>
        <begin position="31"/>
        <end position="52"/>
    </location>
</feature>
<evidence type="ECO:0000259" key="2">
    <source>
        <dbReference type="Pfam" id="PF06985"/>
    </source>
</evidence>
<dbReference type="InterPro" id="IPR010730">
    <property type="entry name" value="HET"/>
</dbReference>
<feature type="region of interest" description="Disordered" evidence="1">
    <location>
        <begin position="22"/>
        <end position="52"/>
    </location>
</feature>
<accession>A0A2G5HEC2</accession>
<dbReference type="EMBL" id="CP134192">
    <property type="protein sequence ID" value="WPB08407.1"/>
    <property type="molecule type" value="Genomic_DNA"/>
</dbReference>
<sequence length="565" mass="64328">MGNPQNQHSTIQYALPNDCLEQSTDREDNRPSGSIDDSSSCTHTKTPNSSLYASLPPGHIRVLRLQPARSLTAALVGTLEVVQLAGEVQYEALSYTWGTTFGETVEDSTARHKAKHDRAFLTQPSEPGKIGLHGLTISTTANLGLALRRLRQPDEVRVLWIDAICINQDDLSERSAQVVQMAEIFTRASRVVVWIGEDSIYRDGQAFFRCCRKYEMIMKSRWSRTWRKSALRVTSTTWKVINHNFHENMPHLLDSVVTFGINQDHRAPLLSWRPKYQNELLDLFMSRRYFTRRWCVQEVAFATNATVQCGALELPWPTFSAVAGGVNRLRYTTLSALTELTDFSKDAASLLIRFSGHQCADDRDRIYAIAKLLQLCEDCPPFVIDYGLDWPTVCTHFARDYVMLNGYTAAWNILKLAQKRCDPWPEDVRLPDWVPSWVPSWAYSLQFYSSGISRTDAVSSEQQCRAAGRNLAVTCDDHKMEIDLLYRGRVGGYADEQNQLTSDDCGYGLPPEYRSIIESPENMILVFRRCVEQPMVFQIKGYVREGQWESFCDIGEEEMHSITIV</sequence>
<feature type="domain" description="Heterokaryon incompatibility" evidence="2">
    <location>
        <begin position="90"/>
        <end position="298"/>
    </location>
</feature>
<dbReference type="Pfam" id="PF06985">
    <property type="entry name" value="HET"/>
    <property type="match status" value="1"/>
</dbReference>
<gene>
    <name evidence="3" type="ORF">CB0940_11538</name>
    <name evidence="4" type="ORF">RHO25_013073</name>
</gene>
<evidence type="ECO:0000256" key="1">
    <source>
        <dbReference type="SAM" id="MobiDB-lite"/>
    </source>
</evidence>
<protein>
    <recommendedName>
        <fullName evidence="2">Heterokaryon incompatibility domain-containing protein</fullName>
    </recommendedName>
</protein>
<dbReference type="PANTHER" id="PTHR24148:SF64">
    <property type="entry name" value="HETEROKARYON INCOMPATIBILITY DOMAIN-CONTAINING PROTEIN"/>
    <property type="match status" value="1"/>
</dbReference>
<organism evidence="3 5">
    <name type="scientific">Cercospora beticola</name>
    <name type="common">Sugarbeet leaf spot fungus</name>
    <dbReference type="NCBI Taxonomy" id="122368"/>
    <lineage>
        <taxon>Eukaryota</taxon>
        <taxon>Fungi</taxon>
        <taxon>Dikarya</taxon>
        <taxon>Ascomycota</taxon>
        <taxon>Pezizomycotina</taxon>
        <taxon>Dothideomycetes</taxon>
        <taxon>Dothideomycetidae</taxon>
        <taxon>Mycosphaerellales</taxon>
        <taxon>Mycosphaerellaceae</taxon>
        <taxon>Cercospora</taxon>
    </lineage>
</organism>
<dbReference type="InterPro" id="IPR052895">
    <property type="entry name" value="HetReg/Transcr_Mod"/>
</dbReference>
<name>A0A2G5HEC2_CERBT</name>
<reference evidence="4 6" key="2">
    <citation type="submission" date="2023-09" db="EMBL/GenBank/DDBJ databases">
        <title>Complete-Gapless Cercospora beticola genome.</title>
        <authorList>
            <person name="Wyatt N.A."/>
            <person name="Spanner R.E."/>
            <person name="Bolton M.D."/>
        </authorList>
    </citation>
    <scope>NUCLEOTIDE SEQUENCE [LARGE SCALE GENOMIC DNA]</scope>
    <source>
        <strain evidence="4">Cb09-40</strain>
    </source>
</reference>
<evidence type="ECO:0000313" key="4">
    <source>
        <dbReference type="EMBL" id="WPB08407.1"/>
    </source>
</evidence>
<dbReference type="PANTHER" id="PTHR24148">
    <property type="entry name" value="ANKYRIN REPEAT DOMAIN-CONTAINING PROTEIN 39 HOMOLOG-RELATED"/>
    <property type="match status" value="1"/>
</dbReference>
<evidence type="ECO:0000313" key="3">
    <source>
        <dbReference type="EMBL" id="PIA90906.1"/>
    </source>
</evidence>
<keyword evidence="6" id="KW-1185">Reference proteome</keyword>
<dbReference type="Proteomes" id="UP000230605">
    <property type="component" value="Chromosome 9"/>
</dbReference>
<proteinExistence type="predicted"/>
<dbReference type="AlphaFoldDB" id="A0A2G5HEC2"/>
<reference evidence="3 5" key="1">
    <citation type="submission" date="2015-10" db="EMBL/GenBank/DDBJ databases">
        <title>The cercosporin biosynthetic gene cluster was horizontally transferred to several fungal lineages and shown to be expanded in Cercospora beticola based on microsynteny with recipient genomes.</title>
        <authorList>
            <person name="De Jonge R."/>
            <person name="Ebert M.K."/>
            <person name="Suttle J.C."/>
            <person name="Jurick Ii W.M."/>
            <person name="Secor G.A."/>
            <person name="Thomma B.P."/>
            <person name="Van De Peer Y."/>
            <person name="Bolton M.D."/>
        </authorList>
    </citation>
    <scope>NUCLEOTIDE SEQUENCE [LARGE SCALE GENOMIC DNA]</scope>
    <source>
        <strain evidence="3 5">09-40</strain>
    </source>
</reference>
<dbReference type="Proteomes" id="UP001302367">
    <property type="component" value="Chromosome 9"/>
</dbReference>